<dbReference type="InterPro" id="IPR029021">
    <property type="entry name" value="Prot-tyrosine_phosphatase-like"/>
</dbReference>
<gene>
    <name evidence="19 20 21 22" type="primary">LOC110982295</name>
</gene>
<evidence type="ECO:0000313" key="21">
    <source>
        <dbReference type="RefSeq" id="XP_022096308.1"/>
    </source>
</evidence>
<evidence type="ECO:0000256" key="14">
    <source>
        <dbReference type="SAM" id="Coils"/>
    </source>
</evidence>
<evidence type="ECO:0000256" key="6">
    <source>
        <dbReference type="ARBA" id="ARBA00022801"/>
    </source>
</evidence>
<evidence type="ECO:0000256" key="5">
    <source>
        <dbReference type="ARBA" id="ARBA00022771"/>
    </source>
</evidence>
<evidence type="ECO:0000313" key="20">
    <source>
        <dbReference type="RefSeq" id="XP_022096306.1"/>
    </source>
</evidence>
<keyword evidence="18" id="KW-1185">Reference proteome</keyword>
<feature type="compositionally biased region" description="Basic and acidic residues" evidence="15">
    <location>
        <begin position="616"/>
        <end position="632"/>
    </location>
</feature>
<dbReference type="InterPro" id="IPR010569">
    <property type="entry name" value="Myotubularin-like_Pase_dom"/>
</dbReference>
<keyword evidence="5 13" id="KW-0863">Zinc-finger</keyword>
<feature type="domain" description="FYVE-type" evidence="16">
    <location>
        <begin position="1050"/>
        <end position="1110"/>
    </location>
</feature>
<dbReference type="InterPro" id="IPR030564">
    <property type="entry name" value="Myotubularin"/>
</dbReference>
<dbReference type="Proteomes" id="UP000694845">
    <property type="component" value="Unplaced"/>
</dbReference>
<dbReference type="RefSeq" id="XP_022096306.1">
    <property type="nucleotide sequence ID" value="XM_022240614.1"/>
</dbReference>
<keyword evidence="4" id="KW-0479">Metal-binding</keyword>
<feature type="compositionally biased region" description="Polar residues" evidence="15">
    <location>
        <begin position="706"/>
        <end position="717"/>
    </location>
</feature>
<dbReference type="InterPro" id="IPR000306">
    <property type="entry name" value="Znf_FYVE"/>
</dbReference>
<dbReference type="CDD" id="cd15733">
    <property type="entry name" value="FYVE_MTMR4"/>
    <property type="match status" value="1"/>
</dbReference>
<dbReference type="PANTHER" id="PTHR10807">
    <property type="entry name" value="MYOTUBULARIN-RELATED"/>
    <property type="match status" value="1"/>
</dbReference>
<dbReference type="EC" id="3.1.3.95" evidence="3"/>
<dbReference type="InterPro" id="IPR016130">
    <property type="entry name" value="Tyr_Pase_AS"/>
</dbReference>
<dbReference type="FunFam" id="3.30.40.10:FF:000073">
    <property type="entry name" value="myotubularin-related protein 4 isoform X2"/>
    <property type="match status" value="1"/>
</dbReference>
<evidence type="ECO:0000313" key="22">
    <source>
        <dbReference type="RefSeq" id="XP_022096309.1"/>
    </source>
</evidence>
<dbReference type="RefSeq" id="XP_022096309.1">
    <property type="nucleotide sequence ID" value="XM_022240617.1"/>
</dbReference>
<feature type="compositionally biased region" description="Acidic residues" evidence="15">
    <location>
        <begin position="741"/>
        <end position="750"/>
    </location>
</feature>
<evidence type="ECO:0000256" key="15">
    <source>
        <dbReference type="SAM" id="MobiDB-lite"/>
    </source>
</evidence>
<dbReference type="GO" id="GO:0016020">
    <property type="term" value="C:membrane"/>
    <property type="evidence" value="ECO:0007669"/>
    <property type="project" value="UniProtKB-SubCell"/>
</dbReference>
<dbReference type="InterPro" id="IPR046978">
    <property type="entry name" value="MTMR4_FYVE"/>
</dbReference>
<feature type="binding site" evidence="12">
    <location>
        <begin position="420"/>
        <end position="426"/>
    </location>
    <ligand>
        <name>substrate</name>
    </ligand>
</feature>
<evidence type="ECO:0000256" key="10">
    <source>
        <dbReference type="ARBA" id="ARBA00032571"/>
    </source>
</evidence>
<reference evidence="19 20" key="1">
    <citation type="submission" date="2025-04" db="UniProtKB">
        <authorList>
            <consortium name="RefSeq"/>
        </authorList>
    </citation>
    <scope>IDENTIFICATION</scope>
</reference>
<comment type="similarity">
    <text evidence="2">Belongs to the protein-tyrosine phosphatase family. Non-receptor class myotubularin subfamily.</text>
</comment>
<dbReference type="GO" id="GO:0008270">
    <property type="term" value="F:zinc ion binding"/>
    <property type="evidence" value="ECO:0007669"/>
    <property type="project" value="UniProtKB-KW"/>
</dbReference>
<feature type="compositionally biased region" description="Basic and acidic residues" evidence="15">
    <location>
        <begin position="787"/>
        <end position="808"/>
    </location>
</feature>
<feature type="active site" description="Phosphocysteine intermediate" evidence="11">
    <location>
        <position position="420"/>
    </location>
</feature>
<evidence type="ECO:0000313" key="18">
    <source>
        <dbReference type="Proteomes" id="UP000694845"/>
    </source>
</evidence>
<dbReference type="Pfam" id="PF01363">
    <property type="entry name" value="FYVE"/>
    <property type="match status" value="1"/>
</dbReference>
<dbReference type="KEGG" id="aplc:110982295"/>
<dbReference type="PROSITE" id="PS50178">
    <property type="entry name" value="ZF_FYVE"/>
    <property type="match status" value="1"/>
</dbReference>
<evidence type="ECO:0000256" key="12">
    <source>
        <dbReference type="PIRSR" id="PIRSR630564-2"/>
    </source>
</evidence>
<dbReference type="Pfam" id="PF06602">
    <property type="entry name" value="Myotub-related"/>
    <property type="match status" value="1"/>
</dbReference>
<evidence type="ECO:0000256" key="3">
    <source>
        <dbReference type="ARBA" id="ARBA00012903"/>
    </source>
</evidence>
<dbReference type="GO" id="GO:0005829">
    <property type="term" value="C:cytosol"/>
    <property type="evidence" value="ECO:0007669"/>
    <property type="project" value="UniProtKB-ARBA"/>
</dbReference>
<dbReference type="PANTHER" id="PTHR10807:SF75">
    <property type="entry name" value="PHOSPHATIDYLINOSITOL-3-PHOSPHATE PHOSPHATASE"/>
    <property type="match status" value="1"/>
</dbReference>
<dbReference type="GO" id="GO:0061952">
    <property type="term" value="P:midbody abscission"/>
    <property type="evidence" value="ECO:0007669"/>
    <property type="project" value="UniProtKB-ARBA"/>
</dbReference>
<dbReference type="GO" id="GO:0052629">
    <property type="term" value="F:phosphatidylinositol-3,5-bisphosphate 3-phosphatase activity"/>
    <property type="evidence" value="ECO:0007669"/>
    <property type="project" value="UniProtKB-EC"/>
</dbReference>
<dbReference type="InterPro" id="IPR017455">
    <property type="entry name" value="Znf_FYVE-rel"/>
</dbReference>
<evidence type="ECO:0000256" key="11">
    <source>
        <dbReference type="PIRSR" id="PIRSR630564-1"/>
    </source>
</evidence>
<organism evidence="18 19">
    <name type="scientific">Acanthaster planci</name>
    <name type="common">Crown-of-thorns starfish</name>
    <dbReference type="NCBI Taxonomy" id="133434"/>
    <lineage>
        <taxon>Eukaryota</taxon>
        <taxon>Metazoa</taxon>
        <taxon>Echinodermata</taxon>
        <taxon>Eleutherozoa</taxon>
        <taxon>Asterozoa</taxon>
        <taxon>Asteroidea</taxon>
        <taxon>Valvatacea</taxon>
        <taxon>Valvatida</taxon>
        <taxon>Acanthasteridae</taxon>
        <taxon>Acanthaster</taxon>
    </lineage>
</organism>
<dbReference type="OMA" id="CEVCATS"/>
<dbReference type="GO" id="GO:0004721">
    <property type="term" value="F:phosphoprotein phosphatase activity"/>
    <property type="evidence" value="ECO:0007669"/>
    <property type="project" value="UniProtKB-ARBA"/>
</dbReference>
<dbReference type="SUPFAM" id="SSF57903">
    <property type="entry name" value="FYVE/PHD zinc finger"/>
    <property type="match status" value="1"/>
</dbReference>
<accession>A0A8B7YUZ3</accession>
<dbReference type="GeneID" id="110982295"/>
<dbReference type="PROSITE" id="PS00383">
    <property type="entry name" value="TYR_PHOSPHATASE_1"/>
    <property type="match status" value="1"/>
</dbReference>
<evidence type="ECO:0000256" key="9">
    <source>
        <dbReference type="ARBA" id="ARBA00023136"/>
    </source>
</evidence>
<feature type="binding site" evidence="12">
    <location>
        <begin position="358"/>
        <end position="359"/>
    </location>
    <ligand>
        <name>substrate</name>
    </ligand>
</feature>
<name>A0A8B7YUZ3_ACAPL</name>
<dbReference type="Gene3D" id="3.30.40.10">
    <property type="entry name" value="Zinc/RING finger domain, C3HC4 (zinc finger)"/>
    <property type="match status" value="1"/>
</dbReference>
<keyword evidence="14" id="KW-0175">Coiled coil</keyword>
<feature type="compositionally biased region" description="Polar residues" evidence="15">
    <location>
        <begin position="755"/>
        <end position="782"/>
    </location>
</feature>
<evidence type="ECO:0000313" key="19">
    <source>
        <dbReference type="RefSeq" id="XP_022096305.1"/>
    </source>
</evidence>
<feature type="coiled-coil region" evidence="14">
    <location>
        <begin position="963"/>
        <end position="990"/>
    </location>
</feature>
<keyword evidence="6" id="KW-0378">Hydrolase</keyword>
<feature type="binding site" evidence="12">
    <location>
        <begin position="333"/>
        <end position="336"/>
    </location>
    <ligand>
        <name>substrate</name>
    </ligand>
</feature>
<dbReference type="OrthoDB" id="271628at2759"/>
<dbReference type="PROSITE" id="PS51339">
    <property type="entry name" value="PPASE_MYOTUBULARIN"/>
    <property type="match status" value="1"/>
</dbReference>
<evidence type="ECO:0000256" key="8">
    <source>
        <dbReference type="ARBA" id="ARBA00023098"/>
    </source>
</evidence>
<keyword evidence="8" id="KW-0443">Lipid metabolism</keyword>
<dbReference type="SUPFAM" id="SSF50729">
    <property type="entry name" value="PH domain-like"/>
    <property type="match status" value="1"/>
</dbReference>
<proteinExistence type="inferred from homology"/>
<evidence type="ECO:0000256" key="7">
    <source>
        <dbReference type="ARBA" id="ARBA00022833"/>
    </source>
</evidence>
<sequence length="1124" mass="124589">MFWIAESRGNLDMADQEEGDSLVCLQSSEAFPLKPMVKDDPRLEVPYHQLCGESVTYLGTASDAVIVLSSYRLLIRHKESFVNVPVMLIESVECRDLFYLVILCKDGKTYRCKFATNEQCQDWLTRLMSAIAPPSKLEDLFAFAFHAWCFDQIHHDGDTPAPGIGFLQSAGDIPTYSFNSEVRRQGFDMKEAWRVFENKDYKYSSSYPVQHIVPAWVTDEDLKAVSSFRASRRFPSVVWRHQRNGAVIARCSQPEIGWFGWRCSQDERFMENILRACNMDSPQSTAQATENTANGTAGGEASDVSILPHLGSNPSNKKVLIVDARSYTAAYANRAKGGGCEFPEYYPSCDIQFMGLANIHSIRKSFQGVRTICSNTPDGTNWLSLLEATKWLQHLSLLLKSALMVVSTVDKEACPVVVHCSDGWDRTPQIVALAELMLDPYYRTLEGFQVLVEREWLDFGHKFGDRCGHKPNDDDVNQRCPVFLQWLDCVHQLIKQYPTAFEFNETFLVKLVQHTYSCLFGTFLCNSAQQRAKHSIKDRTCSVWALLGVEGHKYRNFLFASSTELILYPCCHVRTMHFWTAVFLSDSTPATCDDNSSLLQTAQTATGEGAKLTRTRSVDDLHKGEEENRRGSIVEGSPLVRRLSDPNLSELKLDGGRIGTPPQTRKLADRPLGGAVMRGEGDESDPSLDANASTSADEPVTADFQDGNNPNEDSATSNEEEVNSEPLTNGHANGLLNGDCSDSDPDDAPLDENSRTSTPKRCQGSGHSRQSVEGIMNGSTDTLTEDSSSRDGNSDNNHWHECNGHTDTSDVEDENAVLELRAESDNAAHNSLSSGSKQMGKSISISTSTSDLTSSAVGSRLPDLNGTLFISGSTSLPELGIQTSMPNGDSQHVRYISSSSIPNFVSAPSSPVSSESQSCLTPNELEVFPLKGSASGLKVGRHFDEDGLTPIAAPEQDRLLGIMHKHQNEVAILRQEIIRLQKLLQQTSQMKALIPNATLNGVCQEEVVVASELEDEKDRDASSRCGSITSDISWEQVDETETKRTLWIPDHAVTHCFKCNTQFNVVYRKHHCRSCGQVFCSTCTSYTAPIPQEQLYQPERVCKACYDMLERNNSRKTQMAPGLG</sequence>
<evidence type="ECO:0000259" key="16">
    <source>
        <dbReference type="PROSITE" id="PS50178"/>
    </source>
</evidence>
<comment type="subcellular location">
    <subcellularLocation>
        <location evidence="1">Membrane</location>
    </subcellularLocation>
</comment>
<feature type="domain" description="Myotubularin phosphatase" evidence="17">
    <location>
        <begin position="172"/>
        <end position="583"/>
    </location>
</feature>
<dbReference type="GO" id="GO:0010506">
    <property type="term" value="P:regulation of autophagy"/>
    <property type="evidence" value="ECO:0007669"/>
    <property type="project" value="TreeGrafter"/>
</dbReference>
<evidence type="ECO:0000256" key="4">
    <source>
        <dbReference type="ARBA" id="ARBA00022723"/>
    </source>
</evidence>
<dbReference type="InterPro" id="IPR013083">
    <property type="entry name" value="Znf_RING/FYVE/PHD"/>
</dbReference>
<dbReference type="GO" id="GO:0004438">
    <property type="term" value="F:phosphatidylinositol-3-phosphate phosphatase activity"/>
    <property type="evidence" value="ECO:0007669"/>
    <property type="project" value="UniProtKB-ARBA"/>
</dbReference>
<dbReference type="AlphaFoldDB" id="A0A8B7YUZ3"/>
<protein>
    <recommendedName>
        <fullName evidence="3">phosphatidylinositol-3,5-bisphosphate 3-phosphatase</fullName>
        <ecNumber evidence="3">3.1.3.95</ecNumber>
    </recommendedName>
    <alternativeName>
        <fullName evidence="10">Phosphatidylinositol-3,5-bisphosphate 3-phosphatase</fullName>
    </alternativeName>
</protein>
<evidence type="ECO:0000259" key="17">
    <source>
        <dbReference type="PROSITE" id="PS51339"/>
    </source>
</evidence>
<feature type="region of interest" description="Disordered" evidence="15">
    <location>
        <begin position="604"/>
        <end position="810"/>
    </location>
</feature>
<dbReference type="GO" id="GO:0046856">
    <property type="term" value="P:phosphatidylinositol dephosphorylation"/>
    <property type="evidence" value="ECO:0007669"/>
    <property type="project" value="UniProtKB-ARBA"/>
</dbReference>
<dbReference type="RefSeq" id="XP_022096305.1">
    <property type="nucleotide sequence ID" value="XM_022240613.1"/>
</dbReference>
<dbReference type="RefSeq" id="XP_022096308.1">
    <property type="nucleotide sequence ID" value="XM_022240616.1"/>
</dbReference>
<dbReference type="SMART" id="SM00404">
    <property type="entry name" value="PTPc_motif"/>
    <property type="match status" value="1"/>
</dbReference>
<dbReference type="SMART" id="SM00064">
    <property type="entry name" value="FYVE"/>
    <property type="match status" value="1"/>
</dbReference>
<dbReference type="GO" id="GO:0046474">
    <property type="term" value="P:glycerophospholipid biosynthetic process"/>
    <property type="evidence" value="ECO:0007669"/>
    <property type="project" value="UniProtKB-ARBA"/>
</dbReference>
<dbReference type="InterPro" id="IPR011011">
    <property type="entry name" value="Znf_FYVE_PHD"/>
</dbReference>
<keyword evidence="9" id="KW-0472">Membrane</keyword>
<dbReference type="InterPro" id="IPR003595">
    <property type="entry name" value="Tyr_Pase_cat"/>
</dbReference>
<dbReference type="GO" id="GO:0060090">
    <property type="term" value="F:molecular adaptor activity"/>
    <property type="evidence" value="ECO:0007669"/>
    <property type="project" value="UniProtKB-ARBA"/>
</dbReference>
<evidence type="ECO:0000256" key="1">
    <source>
        <dbReference type="ARBA" id="ARBA00004370"/>
    </source>
</evidence>
<dbReference type="GO" id="GO:0019903">
    <property type="term" value="F:protein phosphatase binding"/>
    <property type="evidence" value="ECO:0007669"/>
    <property type="project" value="TreeGrafter"/>
</dbReference>
<keyword evidence="7" id="KW-0862">Zinc</keyword>
<dbReference type="SUPFAM" id="SSF52799">
    <property type="entry name" value="(Phosphotyrosine protein) phosphatases II"/>
    <property type="match status" value="1"/>
</dbReference>
<evidence type="ECO:0000256" key="13">
    <source>
        <dbReference type="PROSITE-ProRule" id="PRU00091"/>
    </source>
</evidence>
<evidence type="ECO:0000256" key="2">
    <source>
        <dbReference type="ARBA" id="ARBA00007471"/>
    </source>
</evidence>